<evidence type="ECO:0000313" key="3">
    <source>
        <dbReference type="EMBL" id="EFJ01801.1"/>
    </source>
</evidence>
<evidence type="ECO:0000256" key="2">
    <source>
        <dbReference type="SAM" id="MobiDB-lite"/>
    </source>
</evidence>
<reference evidence="3 4" key="1">
    <citation type="journal article" date="2010" name="Nat. Biotechnol.">
        <title>Genome sequence of the model mushroom Schizophyllum commune.</title>
        <authorList>
            <person name="Ohm R.A."/>
            <person name="de Jong J.F."/>
            <person name="Lugones L.G."/>
            <person name="Aerts A."/>
            <person name="Kothe E."/>
            <person name="Stajich J.E."/>
            <person name="de Vries R.P."/>
            <person name="Record E."/>
            <person name="Levasseur A."/>
            <person name="Baker S.E."/>
            <person name="Bartholomew K.A."/>
            <person name="Coutinho P.M."/>
            <person name="Erdmann S."/>
            <person name="Fowler T.J."/>
            <person name="Gathman A.C."/>
            <person name="Lombard V."/>
            <person name="Henrissat B."/>
            <person name="Knabe N."/>
            <person name="Kuees U."/>
            <person name="Lilly W.W."/>
            <person name="Lindquist E."/>
            <person name="Lucas S."/>
            <person name="Magnuson J.K."/>
            <person name="Piumi F."/>
            <person name="Raudaskoski M."/>
            <person name="Salamov A."/>
            <person name="Schmutz J."/>
            <person name="Schwarze F.W.M.R."/>
            <person name="vanKuyk P.A."/>
            <person name="Horton J.S."/>
            <person name="Grigoriev I.V."/>
            <person name="Woesten H.A.B."/>
        </authorList>
    </citation>
    <scope>NUCLEOTIDE SEQUENCE [LARGE SCALE GENOMIC DNA]</scope>
    <source>
        <strain evidence="4">H4-8 / FGSC 9210</strain>
    </source>
</reference>
<feature type="compositionally biased region" description="Low complexity" evidence="2">
    <location>
        <begin position="226"/>
        <end position="235"/>
    </location>
</feature>
<sequence length="677" mass="74031">MQPVNDAARNYPRHEDRNAVAPSAPPPLRFDVNEEPQPRSAFGRSSAAGRQPAAPVPHRGPPPPDDTFDRAGWALPSRSNSSNRTPHRDAPVVKFESGSTSTTPSLPVDKGKGREGPPSGSSGLFGWKSGETKSSVNTESGGDGASSGVGNVGGWGIGGDDWDTGDSGWGGPSTWDPQPAATPATPAVPPPSLKKPDTPRASGSQIPLKKLAKKPDMPPPPPPSSSPIRPEPSSSRAEVPSPRAAVFSPERNVPRPQTPPSPAATTSRPPERRSLSRPPKTRVKPDEAAMAHHPKRAEAYVEVVHAMLAVIRCKLASVETHERYERWRKARSSADYAHASVRAQEMINDDSTELRRARDKAKADLKKALAHLTFVCADKDVFTPPPTFDADRDYEEVKRYTAELNAWLGRIAPAFAMLPVLPDPDAPAPERNTKASHSSTTPDDLMDVDEELREVPPTDLHTRVKLLDAEIEKYKRDEYDYAPPAPNIAAEKEEQIRARLEPRVAAAVKARKMEMADHTAARMQGIDEVMEMRAKESVVSLRQIRANQLLILQLRAKKAENEAIKDRIAAKKDECEALEAQVHSLNDGLVHLLARDPIPQHPLPRQQEGITPEALEKYMQPAVDRIVKDIYDKEVLSALEAMSLSAGKFEAEARKNIDPDLQKALDIMKQLKQVLPS</sequence>
<feature type="compositionally biased region" description="Pro residues" evidence="2">
    <location>
        <begin position="54"/>
        <end position="65"/>
    </location>
</feature>
<dbReference type="InParanoid" id="D8PRJ9"/>
<dbReference type="AlphaFoldDB" id="D8PRJ9"/>
<protein>
    <submittedName>
        <fullName evidence="3">Uncharacterized protein</fullName>
    </submittedName>
</protein>
<dbReference type="OMA" id="FREVNME"/>
<feature type="non-terminal residue" evidence="3">
    <location>
        <position position="677"/>
    </location>
</feature>
<evidence type="ECO:0000313" key="4">
    <source>
        <dbReference type="Proteomes" id="UP000007431"/>
    </source>
</evidence>
<dbReference type="HOGENOM" id="CLU_406051_0_0_1"/>
<accession>D8PRJ9</accession>
<dbReference type="STRING" id="578458.D8PRJ9"/>
<keyword evidence="1" id="KW-0175">Coiled coil</keyword>
<feature type="compositionally biased region" description="Low complexity" evidence="2">
    <location>
        <begin position="172"/>
        <end position="185"/>
    </location>
</feature>
<keyword evidence="4" id="KW-1185">Reference proteome</keyword>
<proteinExistence type="predicted"/>
<dbReference type="eggNOG" id="ENOG502R15K">
    <property type="taxonomic scope" value="Eukaryota"/>
</dbReference>
<dbReference type="Proteomes" id="UP000007431">
    <property type="component" value="Unassembled WGS sequence"/>
</dbReference>
<organism evidence="4">
    <name type="scientific">Schizophyllum commune (strain H4-8 / FGSC 9210)</name>
    <name type="common">Split gill fungus</name>
    <dbReference type="NCBI Taxonomy" id="578458"/>
    <lineage>
        <taxon>Eukaryota</taxon>
        <taxon>Fungi</taxon>
        <taxon>Dikarya</taxon>
        <taxon>Basidiomycota</taxon>
        <taxon>Agaricomycotina</taxon>
        <taxon>Agaricomycetes</taxon>
        <taxon>Agaricomycetidae</taxon>
        <taxon>Agaricales</taxon>
        <taxon>Schizophyllaceae</taxon>
        <taxon>Schizophyllum</taxon>
    </lineage>
</organism>
<dbReference type="EMBL" id="GL377302">
    <property type="protein sequence ID" value="EFJ01801.1"/>
    <property type="molecule type" value="Genomic_DNA"/>
</dbReference>
<dbReference type="VEuPathDB" id="FungiDB:SCHCODRAFT_02687862"/>
<gene>
    <name evidence="3" type="ORF">SCHCODRAFT_102874</name>
</gene>
<name>D8PRJ9_SCHCM</name>
<feature type="region of interest" description="Disordered" evidence="2">
    <location>
        <begin position="1"/>
        <end position="293"/>
    </location>
</feature>
<feature type="region of interest" description="Disordered" evidence="2">
    <location>
        <begin position="422"/>
        <end position="444"/>
    </location>
</feature>
<feature type="compositionally biased region" description="Gly residues" evidence="2">
    <location>
        <begin position="141"/>
        <end position="159"/>
    </location>
</feature>
<feature type="coiled-coil region" evidence="1">
    <location>
        <begin position="554"/>
        <end position="588"/>
    </location>
</feature>
<evidence type="ECO:0000256" key="1">
    <source>
        <dbReference type="SAM" id="Coils"/>
    </source>
</evidence>